<dbReference type="EMBL" id="BAABCS010000014">
    <property type="protein sequence ID" value="GAA4048319.1"/>
    <property type="molecule type" value="Genomic_DNA"/>
</dbReference>
<gene>
    <name evidence="1" type="ORF">GCM10022388_12380</name>
</gene>
<accession>A0ABP7UNL4</accession>
<dbReference type="RefSeq" id="WP_345092253.1">
    <property type="nucleotide sequence ID" value="NZ_BAABCS010000014.1"/>
</dbReference>
<proteinExistence type="predicted"/>
<organism evidence="1 2">
    <name type="scientific">Flavobacterium chungnamense</name>
    <dbReference type="NCBI Taxonomy" id="706182"/>
    <lineage>
        <taxon>Bacteria</taxon>
        <taxon>Pseudomonadati</taxon>
        <taxon>Bacteroidota</taxon>
        <taxon>Flavobacteriia</taxon>
        <taxon>Flavobacteriales</taxon>
        <taxon>Flavobacteriaceae</taxon>
        <taxon>Flavobacterium</taxon>
    </lineage>
</organism>
<dbReference type="Proteomes" id="UP001500426">
    <property type="component" value="Unassembled WGS sequence"/>
</dbReference>
<sequence>MYSIEINKGFSIELDRTNWKLEFRGYHNGLPLYESIGGIVTAIAIVNKPAIEVNAKYISEKNHLVGPIMIPNQRIYRNMGPNGPEKCFWFFSEETINQFQINFNGEIKIGH</sequence>
<reference evidence="2" key="1">
    <citation type="journal article" date="2019" name="Int. J. Syst. Evol. Microbiol.">
        <title>The Global Catalogue of Microorganisms (GCM) 10K type strain sequencing project: providing services to taxonomists for standard genome sequencing and annotation.</title>
        <authorList>
            <consortium name="The Broad Institute Genomics Platform"/>
            <consortium name="The Broad Institute Genome Sequencing Center for Infectious Disease"/>
            <person name="Wu L."/>
            <person name="Ma J."/>
        </authorList>
    </citation>
    <scope>NUCLEOTIDE SEQUENCE [LARGE SCALE GENOMIC DNA]</scope>
    <source>
        <strain evidence="2">JCM 17068</strain>
    </source>
</reference>
<comment type="caution">
    <text evidence="1">The sequence shown here is derived from an EMBL/GenBank/DDBJ whole genome shotgun (WGS) entry which is preliminary data.</text>
</comment>
<protein>
    <submittedName>
        <fullName evidence="1">Uncharacterized protein</fullName>
    </submittedName>
</protein>
<evidence type="ECO:0000313" key="1">
    <source>
        <dbReference type="EMBL" id="GAA4048319.1"/>
    </source>
</evidence>
<evidence type="ECO:0000313" key="2">
    <source>
        <dbReference type="Proteomes" id="UP001500426"/>
    </source>
</evidence>
<name>A0ABP7UNL4_9FLAO</name>
<keyword evidence="2" id="KW-1185">Reference proteome</keyword>